<gene>
    <name evidence="6" type="ORF">Pla144_44980</name>
</gene>
<keyword evidence="5" id="KW-0411">Iron-sulfur</keyword>
<name>A0A5C6CCH5_9BACT</name>
<dbReference type="PANTHER" id="PTHR43498">
    <property type="entry name" value="FERREDOXIN:COB-COM HETERODISULFIDE REDUCTASE SUBUNIT A"/>
    <property type="match status" value="1"/>
</dbReference>
<evidence type="ECO:0000313" key="6">
    <source>
        <dbReference type="EMBL" id="TWU21802.1"/>
    </source>
</evidence>
<reference evidence="6 7" key="1">
    <citation type="submission" date="2019-02" db="EMBL/GenBank/DDBJ databases">
        <title>Deep-cultivation of Planctomycetes and their phenomic and genomic characterization uncovers novel biology.</title>
        <authorList>
            <person name="Wiegand S."/>
            <person name="Jogler M."/>
            <person name="Boedeker C."/>
            <person name="Pinto D."/>
            <person name="Vollmers J."/>
            <person name="Rivas-Marin E."/>
            <person name="Kohn T."/>
            <person name="Peeters S.H."/>
            <person name="Heuer A."/>
            <person name="Rast P."/>
            <person name="Oberbeckmann S."/>
            <person name="Bunk B."/>
            <person name="Jeske O."/>
            <person name="Meyerdierks A."/>
            <person name="Storesund J.E."/>
            <person name="Kallscheuer N."/>
            <person name="Luecker S."/>
            <person name="Lage O.M."/>
            <person name="Pohl T."/>
            <person name="Merkel B.J."/>
            <person name="Hornburger P."/>
            <person name="Mueller R.-W."/>
            <person name="Bruemmer F."/>
            <person name="Labrenz M."/>
            <person name="Spormann A.M."/>
            <person name="Op Den Camp H."/>
            <person name="Overmann J."/>
            <person name="Amann R."/>
            <person name="Jetten M.S.M."/>
            <person name="Mascher T."/>
            <person name="Medema M.H."/>
            <person name="Devos D.P."/>
            <person name="Kaster A.-K."/>
            <person name="Ovreas L."/>
            <person name="Rohde M."/>
            <person name="Galperin M.Y."/>
            <person name="Jogler C."/>
        </authorList>
    </citation>
    <scope>NUCLEOTIDE SEQUENCE [LARGE SCALE GENOMIC DNA]</scope>
    <source>
        <strain evidence="6 7">Pla144</strain>
    </source>
</reference>
<evidence type="ECO:0000256" key="4">
    <source>
        <dbReference type="ARBA" id="ARBA00023004"/>
    </source>
</evidence>
<comment type="caution">
    <text evidence="6">The sequence shown here is derived from an EMBL/GenBank/DDBJ whole genome shotgun (WGS) entry which is preliminary data.</text>
</comment>
<dbReference type="InterPro" id="IPR039650">
    <property type="entry name" value="HdrA-like"/>
</dbReference>
<evidence type="ECO:0000256" key="1">
    <source>
        <dbReference type="ARBA" id="ARBA00022485"/>
    </source>
</evidence>
<evidence type="ECO:0000313" key="7">
    <source>
        <dbReference type="Proteomes" id="UP000318437"/>
    </source>
</evidence>
<keyword evidence="2" id="KW-0479">Metal-binding</keyword>
<organism evidence="6 7">
    <name type="scientific">Bythopirellula polymerisocia</name>
    <dbReference type="NCBI Taxonomy" id="2528003"/>
    <lineage>
        <taxon>Bacteria</taxon>
        <taxon>Pseudomonadati</taxon>
        <taxon>Planctomycetota</taxon>
        <taxon>Planctomycetia</taxon>
        <taxon>Pirellulales</taxon>
        <taxon>Lacipirellulaceae</taxon>
        <taxon>Bythopirellula</taxon>
    </lineage>
</organism>
<dbReference type="GO" id="GO:0016491">
    <property type="term" value="F:oxidoreductase activity"/>
    <property type="evidence" value="ECO:0007669"/>
    <property type="project" value="UniProtKB-KW"/>
</dbReference>
<accession>A0A5C6CCH5</accession>
<dbReference type="GO" id="GO:0051539">
    <property type="term" value="F:4 iron, 4 sulfur cluster binding"/>
    <property type="evidence" value="ECO:0007669"/>
    <property type="project" value="UniProtKB-KW"/>
</dbReference>
<dbReference type="PANTHER" id="PTHR43498:SF1">
    <property type="entry name" value="COB--COM HETERODISULFIDE REDUCTASE IRON-SULFUR SUBUNIT A"/>
    <property type="match status" value="1"/>
</dbReference>
<evidence type="ECO:0000256" key="2">
    <source>
        <dbReference type="ARBA" id="ARBA00022723"/>
    </source>
</evidence>
<evidence type="ECO:0000256" key="3">
    <source>
        <dbReference type="ARBA" id="ARBA00023002"/>
    </source>
</evidence>
<dbReference type="AlphaFoldDB" id="A0A5C6CCH5"/>
<dbReference type="Proteomes" id="UP000318437">
    <property type="component" value="Unassembled WGS sequence"/>
</dbReference>
<dbReference type="InterPro" id="IPR036188">
    <property type="entry name" value="FAD/NAD-bd_sf"/>
</dbReference>
<dbReference type="EMBL" id="SJPS01000009">
    <property type="protein sequence ID" value="TWU21802.1"/>
    <property type="molecule type" value="Genomic_DNA"/>
</dbReference>
<keyword evidence="7" id="KW-1185">Reference proteome</keyword>
<proteinExistence type="predicted"/>
<sequence>MVSSVLCVGLGLSPSWADDIICTSVDGVAGNRLRNEYDVIVIGAGTGGVAAALQAARLGASVLLVEPTDWIGGQLAAAGVTSLDEGYPPRERLRERGIYGEFWHRAVAYYRALGKSTDTCAVSEDHFAVEPHVAQRLLYDMIRDTREMPLPEGKPVVLDLLLRGEVTAVARDGQTVRGVTVENVAEDGSVREENVGSQIVIDATEYGDVIPLTGALYRVGVWLSDREHPPTQMVPPAQPITWTASIKQYPKGLPEELKITEPPREYNEKLISRSLSPKGTSTSKFPWRWERFLKYRGMPDSSSPLSAHNGSGLTLTRSHINFHPNDQPFSVLDVEDRDKRRQAEYRARLRTLGVLYYIQNVMNIDDWSVANDVGYDSPYNREKTGQLIQEFPDLEPYREILYHFPVIAYARESRRIVGTYTLSAKEIRRTPPFKPVRFETALAIGDYPVDVHGEAANRNLQVELDLDEEIDLPERWIQWGYGPFQIPFGSFIPRDVDGLLPAEKNLSQSRIASGATRLQPVTMLTGQASGAIAGVACRMSLQPREVPPLLVQKALLDAGSTLALDYYTDVVHGTELWKAVQLASLYELIDFTEWDFNENKRVTRKELDQVSERLQNVQIERVNSKDLKSHAFTLQAETRQELVREVARLLLLTTIDTSAHNSAQTLSGAARK</sequence>
<dbReference type="RefSeq" id="WP_197530905.1">
    <property type="nucleotide sequence ID" value="NZ_SJPS01000009.1"/>
</dbReference>
<dbReference type="GO" id="GO:0046872">
    <property type="term" value="F:metal ion binding"/>
    <property type="evidence" value="ECO:0007669"/>
    <property type="project" value="UniProtKB-KW"/>
</dbReference>
<dbReference type="Gene3D" id="3.50.50.60">
    <property type="entry name" value="FAD/NAD(P)-binding domain"/>
    <property type="match status" value="1"/>
</dbReference>
<keyword evidence="3" id="KW-0560">Oxidoreductase</keyword>
<dbReference type="SUPFAM" id="SSF51905">
    <property type="entry name" value="FAD/NAD(P)-binding domain"/>
    <property type="match status" value="1"/>
</dbReference>
<keyword evidence="4" id="KW-0408">Iron</keyword>
<keyword evidence="1" id="KW-0004">4Fe-4S</keyword>
<evidence type="ECO:0000256" key="5">
    <source>
        <dbReference type="ARBA" id="ARBA00023014"/>
    </source>
</evidence>
<dbReference type="Pfam" id="PF12831">
    <property type="entry name" value="FAD_oxidored"/>
    <property type="match status" value="1"/>
</dbReference>
<protein>
    <submittedName>
        <fullName evidence="6">Putative FAD-binding dehydrogenase</fullName>
    </submittedName>
</protein>